<sequence>MTSCYEQFAMHTGTARVKAIGLENLAMNARNSMEEMFAHVGETFKIEHAIIDSLRYKNVRNKTVSADIVFEYKGILSHRDQDRVLNDFAVCEQWIYK</sequence>
<accession>J7G0G6</accession>
<keyword evidence="1" id="KW-0614">Plasmid</keyword>
<organism evidence="1">
    <name type="scientific">Sulfitobacter guttiformis</name>
    <dbReference type="NCBI Taxonomy" id="74349"/>
    <lineage>
        <taxon>Bacteria</taxon>
        <taxon>Pseudomonadati</taxon>
        <taxon>Pseudomonadota</taxon>
        <taxon>Alphaproteobacteria</taxon>
        <taxon>Rhodobacterales</taxon>
        <taxon>Roseobacteraceae</taxon>
        <taxon>Sulfitobacter</taxon>
    </lineage>
</organism>
<dbReference type="AlphaFoldDB" id="J7G0G6"/>
<proteinExistence type="predicted"/>
<name>J7G0G6_9RHOB</name>
<protein>
    <submittedName>
        <fullName evidence="1">Uncharacterized protein</fullName>
    </submittedName>
</protein>
<gene>
    <name evidence="1" type="ORF">pSD118_060</name>
</gene>
<geneLocation type="plasmid" evidence="1">
    <name>pSD118</name>
</geneLocation>
<reference evidence="1" key="1">
    <citation type="journal article" date="2012" name="Environ. Microbiol.">
        <title>Think pink: photosynthesis, plasmids and the Roseobacter clade.</title>
        <authorList>
            <person name="Petersen J."/>
            <person name="Brinkmann H."/>
            <person name="Bunk B."/>
            <person name="Michael V."/>
            <person name="Pauker O."/>
            <person name="Pradella S."/>
        </authorList>
    </citation>
    <scope>NUCLEOTIDE SEQUENCE</scope>
    <source>
        <strain evidence="1">DSM 11458</strain>
        <plasmid evidence="1">pSD118</plasmid>
    </source>
</reference>
<dbReference type="EMBL" id="JN172927">
    <property type="protein sequence ID" value="AFP55462.1"/>
    <property type="molecule type" value="Genomic_DNA"/>
</dbReference>
<evidence type="ECO:0000313" key="1">
    <source>
        <dbReference type="EMBL" id="AFP55462.1"/>
    </source>
</evidence>